<evidence type="ECO:0000313" key="2">
    <source>
        <dbReference type="EMBL" id="GIQ67579.1"/>
    </source>
</evidence>
<keyword evidence="1" id="KW-0812">Transmembrane</keyword>
<sequence>MLHVQSTIRLKPQLQWLFPLTACLWIILLLGGCSAGEALPSIRVQELPEDTRLALQQLSQSSEKLYQAMKADDPVQARVQLESIARQFPALSLDGVIPAEGMEAVYVALGEARRTFNAAQFDPQKGLREAAKIRLLFDALSQPKHAMWKAYYKPMEDNARLMHQAAEEHHEQALRSAYEEFAGRYEMIKPSLAITHSPQMIAKADSMLVFLQARVDRNTPAYDEIVAVDKDLRQLLRELFGREASSADMPVYSPSLPINPVLYWGAAIGSFIITVLTFVGYRRYRYEKERPPAVRQNTDRE</sequence>
<keyword evidence="1" id="KW-1133">Transmembrane helix</keyword>
<feature type="transmembrane region" description="Helical" evidence="1">
    <location>
        <begin position="261"/>
        <end position="281"/>
    </location>
</feature>
<name>A0A8J4M0K6_9BACL</name>
<dbReference type="Proteomes" id="UP000677918">
    <property type="component" value="Unassembled WGS sequence"/>
</dbReference>
<comment type="caution">
    <text evidence="2">The sequence shown here is derived from an EMBL/GenBank/DDBJ whole genome shotgun (WGS) entry which is preliminary data.</text>
</comment>
<organism evidence="2 3">
    <name type="scientific">Xylanibacillus composti</name>
    <dbReference type="NCBI Taxonomy" id="1572762"/>
    <lineage>
        <taxon>Bacteria</taxon>
        <taxon>Bacillati</taxon>
        <taxon>Bacillota</taxon>
        <taxon>Bacilli</taxon>
        <taxon>Bacillales</taxon>
        <taxon>Paenibacillaceae</taxon>
        <taxon>Xylanibacillus</taxon>
    </lineage>
</organism>
<keyword evidence="1" id="KW-0472">Membrane</keyword>
<evidence type="ECO:0008006" key="4">
    <source>
        <dbReference type="Google" id="ProtNLM"/>
    </source>
</evidence>
<evidence type="ECO:0000256" key="1">
    <source>
        <dbReference type="SAM" id="Phobius"/>
    </source>
</evidence>
<keyword evidence="3" id="KW-1185">Reference proteome</keyword>
<dbReference type="Pfam" id="PF09577">
    <property type="entry name" value="Spore_YpjB"/>
    <property type="match status" value="1"/>
</dbReference>
<dbReference type="EMBL" id="BOVK01000006">
    <property type="protein sequence ID" value="GIQ67579.1"/>
    <property type="molecule type" value="Genomic_DNA"/>
</dbReference>
<protein>
    <recommendedName>
        <fullName evidence="4">Sporulation protein YpjB</fullName>
    </recommendedName>
</protein>
<reference evidence="2" key="1">
    <citation type="submission" date="2021-04" db="EMBL/GenBank/DDBJ databases">
        <title>Draft genome sequence of Xylanibacillus composti strain K13.</title>
        <authorList>
            <person name="Uke A."/>
            <person name="Chhe C."/>
            <person name="Baramee S."/>
            <person name="Kosugi A."/>
        </authorList>
    </citation>
    <scope>NUCLEOTIDE SEQUENCE</scope>
    <source>
        <strain evidence="2">K13</strain>
    </source>
</reference>
<evidence type="ECO:0000313" key="3">
    <source>
        <dbReference type="Proteomes" id="UP000677918"/>
    </source>
</evidence>
<dbReference type="AlphaFoldDB" id="A0A8J4M0K6"/>
<proteinExistence type="predicted"/>
<gene>
    <name evidence="2" type="ORF">XYCOK13_04030</name>
</gene>
<accession>A0A8J4M0K6</accession>
<dbReference type="InterPro" id="IPR014231">
    <property type="entry name" value="Spore_YpjB"/>
</dbReference>